<feature type="region of interest" description="Disordered" evidence="1">
    <location>
        <begin position="403"/>
        <end position="565"/>
    </location>
</feature>
<feature type="compositionally biased region" description="Acidic residues" evidence="1">
    <location>
        <begin position="419"/>
        <end position="436"/>
    </location>
</feature>
<feature type="region of interest" description="Disordered" evidence="1">
    <location>
        <begin position="260"/>
        <end position="302"/>
    </location>
</feature>
<protein>
    <recommendedName>
        <fullName evidence="4">Tetratricopeptide repeat protein</fullName>
    </recommendedName>
</protein>
<accession>A0A8I0DU13</accession>
<organism evidence="2 3">
    <name type="scientific">Coprococcus hominis</name>
    <name type="common">ex Liu et al. 2022</name>
    <dbReference type="NCBI Taxonomy" id="2763039"/>
    <lineage>
        <taxon>Bacteria</taxon>
        <taxon>Bacillati</taxon>
        <taxon>Bacillota</taxon>
        <taxon>Clostridia</taxon>
        <taxon>Lachnospirales</taxon>
        <taxon>Lachnospiraceae</taxon>
        <taxon>Coprococcus</taxon>
    </lineage>
</organism>
<reference evidence="2 3" key="1">
    <citation type="submission" date="2020-08" db="EMBL/GenBank/DDBJ databases">
        <title>Genome public.</title>
        <authorList>
            <person name="Liu C."/>
            <person name="Sun Q."/>
        </authorList>
    </citation>
    <scope>NUCLEOTIDE SEQUENCE [LARGE SCALE GENOMIC DNA]</scope>
    <source>
        <strain evidence="2 3">NSJ-10</strain>
    </source>
</reference>
<feature type="compositionally biased region" description="Acidic residues" evidence="1">
    <location>
        <begin position="680"/>
        <end position="694"/>
    </location>
</feature>
<feature type="compositionally biased region" description="Acidic residues" evidence="1">
    <location>
        <begin position="638"/>
        <end position="648"/>
    </location>
</feature>
<evidence type="ECO:0000256" key="1">
    <source>
        <dbReference type="SAM" id="MobiDB-lite"/>
    </source>
</evidence>
<sequence length="835" mass="95709">MGTGISMSSVNKIKELAESRDYSLALDILEHQDLTKSLSPQFIKICGEVYYENGRYQEARAALVKAHSMAPVGNKIIYSLIRVYLSMGFYSLANTYYEIYKFNQNEKDAGTYRIEYMLAKAERKPYKELYGILISANEKETSDIWDFEMLLLYKAMGNEEKFQSEAEMFCATYKGSSYIDKVNQLREKLYDVDKAIYCYPETEAMDDDIAQQDVRLMEEKVLEADDLRIHPKDPKITLMVEDREPVTNSMKFKQMLLKSKEKKESKKLQKQEKKAEQQKEQTDQEVLDTPENSDQEENTGKKKWFLKNRMSKKEEEAIEEAFAEQENSEVDRDQLLGEIVNPESDETVAENGMEAEAEPVADPTGDEKKPRSLDELSEDSFEDGVDDFDFDNEEYDSVLMVDVDDAIMPEPSNEHTEEILEEAPEEIISEDITDASDVEKPENVESEEPEKSETDEQQIEKKSEYTESVEDHEITEAETKDAKEPETSESNEEDADSAETPGPAGEDDDSVVIEEVEETEKSELEETAETAEPAEDAEKAEMLEENQELELESTDTMEKTTSDDPFDIDIAIQSLDEYTFDADTWEDDSFEQAYEDDDIVEIEAATGSDTKVEAETENEAEEEVEIEPEVEVRADSDPGSELEVEAEADSEKESESKTEAEKDVEIDSEAVVEMNLEAEVNPESETEQEPEYGIESEKTAHRRDFPIFRSSLFPDYNSDKPPVVELMKETVDMKAEYDRKMSDNLEKEEQLINQADELLARLGIELGTKYASNTDYFNMHSDSFVNLIEDETDVENADLSSDEKGISEQEDNRKEQLEHLDKKQEKKYKLKRNDK</sequence>
<feature type="compositionally biased region" description="Basic and acidic residues" evidence="1">
    <location>
        <begin position="365"/>
        <end position="374"/>
    </location>
</feature>
<feature type="region of interest" description="Disordered" evidence="1">
    <location>
        <begin position="604"/>
        <end position="699"/>
    </location>
</feature>
<dbReference type="RefSeq" id="WP_186847570.1">
    <property type="nucleotide sequence ID" value="NZ_JACOOX010000003.1"/>
</dbReference>
<feature type="compositionally biased region" description="Basic and acidic residues" evidence="1">
    <location>
        <begin position="260"/>
        <end position="282"/>
    </location>
</feature>
<feature type="compositionally biased region" description="Acidic residues" evidence="1">
    <location>
        <begin position="525"/>
        <end position="535"/>
    </location>
</feature>
<feature type="compositionally biased region" description="Basic and acidic residues" evidence="1">
    <location>
        <begin position="649"/>
        <end position="665"/>
    </location>
</feature>
<dbReference type="AlphaFoldDB" id="A0A8I0DU13"/>
<feature type="region of interest" description="Disordered" evidence="1">
    <location>
        <begin position="795"/>
        <end position="835"/>
    </location>
</feature>
<feature type="compositionally biased region" description="Acidic residues" evidence="1">
    <location>
        <begin position="615"/>
        <end position="629"/>
    </location>
</feature>
<name>A0A8I0DU13_9FIRM</name>
<proteinExistence type="predicted"/>
<dbReference type="SUPFAM" id="SSF48452">
    <property type="entry name" value="TPR-like"/>
    <property type="match status" value="1"/>
</dbReference>
<feature type="compositionally biased region" description="Acidic residues" evidence="1">
    <location>
        <begin position="375"/>
        <end position="389"/>
    </location>
</feature>
<feature type="region of interest" description="Disordered" evidence="1">
    <location>
        <begin position="314"/>
        <end position="389"/>
    </location>
</feature>
<dbReference type="EMBL" id="JACOOX010000003">
    <property type="protein sequence ID" value="MBC5662560.1"/>
    <property type="molecule type" value="Genomic_DNA"/>
</dbReference>
<dbReference type="Proteomes" id="UP000615234">
    <property type="component" value="Unassembled WGS sequence"/>
</dbReference>
<dbReference type="Gene3D" id="1.25.40.10">
    <property type="entry name" value="Tetratricopeptide repeat domain"/>
    <property type="match status" value="1"/>
</dbReference>
<feature type="compositionally biased region" description="Basic and acidic residues" evidence="1">
    <location>
        <begin position="801"/>
        <end position="824"/>
    </location>
</feature>
<feature type="compositionally biased region" description="Acidic residues" evidence="1">
    <location>
        <begin position="316"/>
        <end position="328"/>
    </location>
</feature>
<comment type="caution">
    <text evidence="2">The sequence shown here is derived from an EMBL/GenBank/DDBJ whole genome shotgun (WGS) entry which is preliminary data.</text>
</comment>
<feature type="compositionally biased region" description="Basic residues" evidence="1">
    <location>
        <begin position="825"/>
        <end position="835"/>
    </location>
</feature>
<feature type="compositionally biased region" description="Acidic residues" evidence="1">
    <location>
        <begin position="343"/>
        <end position="359"/>
    </location>
</feature>
<dbReference type="InterPro" id="IPR011990">
    <property type="entry name" value="TPR-like_helical_dom_sf"/>
</dbReference>
<feature type="compositionally biased region" description="Acidic residues" evidence="1">
    <location>
        <begin position="543"/>
        <end position="555"/>
    </location>
</feature>
<evidence type="ECO:0000313" key="2">
    <source>
        <dbReference type="EMBL" id="MBC5662560.1"/>
    </source>
</evidence>
<gene>
    <name evidence="2" type="ORF">H8S09_06560</name>
</gene>
<keyword evidence="3" id="KW-1185">Reference proteome</keyword>
<feature type="compositionally biased region" description="Basic and acidic residues" evidence="1">
    <location>
        <begin position="437"/>
        <end position="486"/>
    </location>
</feature>
<feature type="compositionally biased region" description="Acidic residues" evidence="1">
    <location>
        <begin position="487"/>
        <end position="497"/>
    </location>
</feature>
<feature type="compositionally biased region" description="Acidic residues" evidence="1">
    <location>
        <begin position="283"/>
        <end position="297"/>
    </location>
</feature>
<evidence type="ECO:0000313" key="3">
    <source>
        <dbReference type="Proteomes" id="UP000615234"/>
    </source>
</evidence>
<feature type="compositionally biased region" description="Acidic residues" evidence="1">
    <location>
        <begin position="505"/>
        <end position="518"/>
    </location>
</feature>
<evidence type="ECO:0008006" key="4">
    <source>
        <dbReference type="Google" id="ProtNLM"/>
    </source>
</evidence>